<dbReference type="AlphaFoldDB" id="A0A3P6PW58"/>
<sequence length="113" mass="12783">MNYLTIRICDNADPTACFIALCSMLRSALYDPRNQTIDLINKCIYKQSELFVRGGPLDLDKIVKAVHDFMQEFRPRVEDCDAVKTAIHSVELAVQRLVTGAKASVRFLSYKIA</sequence>
<proteinExistence type="predicted"/>
<dbReference type="OrthoDB" id="205662at2759"/>
<gene>
    <name evidence="1" type="ORF">ASIM_LOCUS8405</name>
</gene>
<name>A0A3P6PW58_ANISI</name>
<dbReference type="EMBL" id="UYRR01022661">
    <property type="protein sequence ID" value="VDK31655.1"/>
    <property type="molecule type" value="Genomic_DNA"/>
</dbReference>
<dbReference type="Proteomes" id="UP000267096">
    <property type="component" value="Unassembled WGS sequence"/>
</dbReference>
<evidence type="ECO:0000313" key="1">
    <source>
        <dbReference type="EMBL" id="VDK31655.1"/>
    </source>
</evidence>
<accession>A0A3P6PW58</accession>
<organism evidence="1 2">
    <name type="scientific">Anisakis simplex</name>
    <name type="common">Herring worm</name>
    <dbReference type="NCBI Taxonomy" id="6269"/>
    <lineage>
        <taxon>Eukaryota</taxon>
        <taxon>Metazoa</taxon>
        <taxon>Ecdysozoa</taxon>
        <taxon>Nematoda</taxon>
        <taxon>Chromadorea</taxon>
        <taxon>Rhabditida</taxon>
        <taxon>Spirurina</taxon>
        <taxon>Ascaridomorpha</taxon>
        <taxon>Ascaridoidea</taxon>
        <taxon>Anisakidae</taxon>
        <taxon>Anisakis</taxon>
        <taxon>Anisakis simplex complex</taxon>
    </lineage>
</organism>
<keyword evidence="2" id="KW-1185">Reference proteome</keyword>
<reference evidence="1 2" key="1">
    <citation type="submission" date="2018-11" db="EMBL/GenBank/DDBJ databases">
        <authorList>
            <consortium name="Pathogen Informatics"/>
        </authorList>
    </citation>
    <scope>NUCLEOTIDE SEQUENCE [LARGE SCALE GENOMIC DNA]</scope>
</reference>
<protein>
    <submittedName>
        <fullName evidence="1">Uncharacterized protein</fullName>
    </submittedName>
</protein>
<evidence type="ECO:0000313" key="2">
    <source>
        <dbReference type="Proteomes" id="UP000267096"/>
    </source>
</evidence>